<comment type="caution">
    <text evidence="1">The sequence shown here is derived from an EMBL/GenBank/DDBJ whole genome shotgun (WGS) entry which is preliminary data.</text>
</comment>
<feature type="non-terminal residue" evidence="1">
    <location>
        <position position="59"/>
    </location>
</feature>
<organism evidence="1 2">
    <name type="scientific">Artemia franciscana</name>
    <name type="common">Brine shrimp</name>
    <name type="synonym">Artemia sanfranciscana</name>
    <dbReference type="NCBI Taxonomy" id="6661"/>
    <lineage>
        <taxon>Eukaryota</taxon>
        <taxon>Metazoa</taxon>
        <taxon>Ecdysozoa</taxon>
        <taxon>Arthropoda</taxon>
        <taxon>Crustacea</taxon>
        <taxon>Branchiopoda</taxon>
        <taxon>Anostraca</taxon>
        <taxon>Artemiidae</taxon>
        <taxon>Artemia</taxon>
    </lineage>
</organism>
<reference evidence="1" key="1">
    <citation type="submission" date="2023-07" db="EMBL/GenBank/DDBJ databases">
        <title>Chromosome-level genome assembly of Artemia franciscana.</title>
        <authorList>
            <person name="Jo E."/>
        </authorList>
    </citation>
    <scope>NUCLEOTIDE SEQUENCE</scope>
    <source>
        <tissue evidence="1">Whole body</tissue>
    </source>
</reference>
<accession>A0AA88HFG0</accession>
<dbReference type="Proteomes" id="UP001187531">
    <property type="component" value="Unassembled WGS sequence"/>
</dbReference>
<keyword evidence="2" id="KW-1185">Reference proteome</keyword>
<gene>
    <name evidence="1" type="ORF">QYM36_012293</name>
</gene>
<proteinExistence type="predicted"/>
<feature type="non-terminal residue" evidence="1">
    <location>
        <position position="1"/>
    </location>
</feature>
<evidence type="ECO:0000313" key="1">
    <source>
        <dbReference type="EMBL" id="KAK2711070.1"/>
    </source>
</evidence>
<dbReference type="AlphaFoldDB" id="A0AA88HFG0"/>
<evidence type="ECO:0000313" key="2">
    <source>
        <dbReference type="Proteomes" id="UP001187531"/>
    </source>
</evidence>
<sequence length="59" mass="6327">VLTGLIPPPSCCVCVATGKMSRNTVNLVQEDSGQSEEKIVAKTPVEVQRMKLAKLMSNP</sequence>
<protein>
    <submittedName>
        <fullName evidence="1">Uncharacterized protein</fullName>
    </submittedName>
</protein>
<name>A0AA88HFG0_ARTSF</name>
<dbReference type="EMBL" id="JAVRJZ010000016">
    <property type="protein sequence ID" value="KAK2711070.1"/>
    <property type="molecule type" value="Genomic_DNA"/>
</dbReference>